<evidence type="ECO:0000256" key="1">
    <source>
        <dbReference type="ARBA" id="ARBA00003408"/>
    </source>
</evidence>
<feature type="transmembrane region" description="Helical" evidence="13">
    <location>
        <begin position="191"/>
        <end position="213"/>
    </location>
</feature>
<keyword evidence="6" id="KW-0050">Antiport</keyword>
<keyword evidence="9 13" id="KW-1133">Transmembrane helix</keyword>
<feature type="transmembrane region" description="Helical" evidence="13">
    <location>
        <begin position="57"/>
        <end position="81"/>
    </location>
</feature>
<dbReference type="GO" id="GO:0015297">
    <property type="term" value="F:antiporter activity"/>
    <property type="evidence" value="ECO:0007669"/>
    <property type="project" value="UniProtKB-KW"/>
</dbReference>
<evidence type="ECO:0000256" key="2">
    <source>
        <dbReference type="ARBA" id="ARBA00004651"/>
    </source>
</evidence>
<evidence type="ECO:0000256" key="10">
    <source>
        <dbReference type="ARBA" id="ARBA00023065"/>
    </source>
</evidence>
<keyword evidence="7" id="KW-1003">Cell membrane</keyword>
<dbReference type="Pfam" id="PF01554">
    <property type="entry name" value="MatE"/>
    <property type="match status" value="2"/>
</dbReference>
<gene>
    <name evidence="14" type="primary">dinF_1</name>
    <name evidence="14" type="ORF">JCM17207_05780</name>
</gene>
<dbReference type="EMBL" id="BQKV01000022">
    <property type="protein sequence ID" value="GJN63953.1"/>
    <property type="molecule type" value="Genomic_DNA"/>
</dbReference>
<dbReference type="PANTHER" id="PTHR43298:SF2">
    <property type="entry name" value="FMN_FAD EXPORTER YEEO-RELATED"/>
    <property type="match status" value="1"/>
</dbReference>
<dbReference type="GO" id="GO:0006811">
    <property type="term" value="P:monoatomic ion transport"/>
    <property type="evidence" value="ECO:0007669"/>
    <property type="project" value="UniProtKB-KW"/>
</dbReference>
<dbReference type="PIRSF" id="PIRSF006603">
    <property type="entry name" value="DinF"/>
    <property type="match status" value="1"/>
</dbReference>
<feature type="transmembrane region" description="Helical" evidence="13">
    <location>
        <begin position="93"/>
        <end position="117"/>
    </location>
</feature>
<dbReference type="PANTHER" id="PTHR43298">
    <property type="entry name" value="MULTIDRUG RESISTANCE PROTEIN NORM-RELATED"/>
    <property type="match status" value="1"/>
</dbReference>
<evidence type="ECO:0000313" key="15">
    <source>
        <dbReference type="Proteomes" id="UP001055185"/>
    </source>
</evidence>
<dbReference type="InterPro" id="IPR050222">
    <property type="entry name" value="MATE_MdtK"/>
</dbReference>
<evidence type="ECO:0000256" key="12">
    <source>
        <dbReference type="ARBA" id="ARBA00031636"/>
    </source>
</evidence>
<comment type="function">
    <text evidence="1">Multidrug efflux pump.</text>
</comment>
<evidence type="ECO:0000256" key="11">
    <source>
        <dbReference type="ARBA" id="ARBA00023136"/>
    </source>
</evidence>
<proteinExistence type="inferred from homology"/>
<feature type="transmembrane region" description="Helical" evidence="13">
    <location>
        <begin position="277"/>
        <end position="297"/>
    </location>
</feature>
<keyword evidence="11 13" id="KW-0472">Membrane</keyword>
<dbReference type="GO" id="GO:0042910">
    <property type="term" value="F:xenobiotic transmembrane transporter activity"/>
    <property type="evidence" value="ECO:0007669"/>
    <property type="project" value="InterPro"/>
</dbReference>
<dbReference type="GO" id="GO:0005886">
    <property type="term" value="C:plasma membrane"/>
    <property type="evidence" value="ECO:0007669"/>
    <property type="project" value="UniProtKB-SubCell"/>
</dbReference>
<dbReference type="InterPro" id="IPR002528">
    <property type="entry name" value="MATE_fam"/>
</dbReference>
<keyword evidence="10" id="KW-0406">Ion transport</keyword>
<dbReference type="NCBIfam" id="TIGR00797">
    <property type="entry name" value="matE"/>
    <property type="match status" value="1"/>
</dbReference>
<evidence type="ECO:0000256" key="7">
    <source>
        <dbReference type="ARBA" id="ARBA00022475"/>
    </source>
</evidence>
<evidence type="ECO:0000313" key="14">
    <source>
        <dbReference type="EMBL" id="GJN63953.1"/>
    </source>
</evidence>
<dbReference type="InterPro" id="IPR048279">
    <property type="entry name" value="MdtK-like"/>
</dbReference>
<reference evidence="14" key="1">
    <citation type="journal article" date="2022" name="Int. J. Syst. Evol. Microbiol.">
        <title>Genome-based, phenotypic and chemotaxonomic classification of Faecalibacterium strains: proposal of three novel species Faecalibacterium duncaniae sp. nov., Faecalibacterium hattorii sp. nov. and Faecalibacterium gallinarum sp. nov. .</title>
        <authorList>
            <person name="Sakamoto M."/>
            <person name="Sakurai N."/>
            <person name="Tanno H."/>
            <person name="Iino T."/>
            <person name="Ohkuma M."/>
            <person name="Endo A."/>
        </authorList>
    </citation>
    <scope>NUCLEOTIDE SEQUENCE</scope>
    <source>
        <strain evidence="14">JCM 17207</strain>
    </source>
</reference>
<feature type="transmembrane region" description="Helical" evidence="13">
    <location>
        <begin position="383"/>
        <end position="404"/>
    </location>
</feature>
<protein>
    <recommendedName>
        <fullName evidence="4">Probable multidrug resistance protein NorM</fullName>
    </recommendedName>
    <alternativeName>
        <fullName evidence="12">Multidrug-efflux transporter</fullName>
    </alternativeName>
</protein>
<comment type="subcellular location">
    <subcellularLocation>
        <location evidence="2">Cell membrane</location>
        <topology evidence="2">Multi-pass membrane protein</topology>
    </subcellularLocation>
</comment>
<evidence type="ECO:0000256" key="13">
    <source>
        <dbReference type="SAM" id="Phobius"/>
    </source>
</evidence>
<evidence type="ECO:0000256" key="4">
    <source>
        <dbReference type="ARBA" id="ARBA00020268"/>
    </source>
</evidence>
<evidence type="ECO:0000256" key="9">
    <source>
        <dbReference type="ARBA" id="ARBA00022989"/>
    </source>
</evidence>
<keyword evidence="15" id="KW-1185">Reference proteome</keyword>
<evidence type="ECO:0000256" key="5">
    <source>
        <dbReference type="ARBA" id="ARBA00022448"/>
    </source>
</evidence>
<comment type="similarity">
    <text evidence="3">Belongs to the multi antimicrobial extrusion (MATE) (TC 2.A.66.1) family.</text>
</comment>
<sequence length="444" mass="46952">MNEQENTLLYGPVRAGLVRFALPVILSMLATQLYTVADTMVIGLRLDAAALAAVSNASTVLMIFLFVSGGMELGGGLLLAAKRPTATREELCAMTYNLLLIDGAIGLLMMALGYGGIEQFLRWINTPAEILPEAARYAWFYLPGLPCLMLYDLAKQIVIGSGDSKTPLYAVLFTSVLNVGLDIVLVGPFGVAGAAAATAFSQLVGLVVMLAHLHKTLLIQPFRPGMLRPALLWDIFRLSAPNAVQQASGPVVNLVKQGLLGTLGVAAIAGFSCASKLSTLLLMPVFGVAQSLVFFIAQNTAAGQPGRVTESLREARRLVLLYAALVVGGCVLFARPMLGLFTEDAGAVAFGALMLSRDALAYPFTCLRHMQEARLRGAQKMGFYLISNLGVVALNLAACVILVPRVGFDGFYLSSYISAPLGLLTAAALVRLSQKSPAPAPESS</sequence>
<feature type="transmembrane region" description="Helical" evidence="13">
    <location>
        <begin position="20"/>
        <end position="37"/>
    </location>
</feature>
<dbReference type="Proteomes" id="UP001055185">
    <property type="component" value="Unassembled WGS sequence"/>
</dbReference>
<feature type="transmembrane region" description="Helical" evidence="13">
    <location>
        <begin position="318"/>
        <end position="338"/>
    </location>
</feature>
<organism evidence="14 15">
    <name type="scientific">Faecalibacterium gallinarum</name>
    <dbReference type="NCBI Taxonomy" id="2903556"/>
    <lineage>
        <taxon>Bacteria</taxon>
        <taxon>Bacillati</taxon>
        <taxon>Bacillota</taxon>
        <taxon>Clostridia</taxon>
        <taxon>Eubacteriales</taxon>
        <taxon>Oscillospiraceae</taxon>
        <taxon>Faecalibacterium</taxon>
    </lineage>
</organism>
<evidence type="ECO:0000256" key="6">
    <source>
        <dbReference type="ARBA" id="ARBA00022449"/>
    </source>
</evidence>
<name>A0AA37IXB9_9FIRM</name>
<dbReference type="RefSeq" id="WP_238316190.1">
    <property type="nucleotide sequence ID" value="NZ_BQKV01000022.1"/>
</dbReference>
<feature type="transmembrane region" description="Helical" evidence="13">
    <location>
        <begin position="254"/>
        <end position="271"/>
    </location>
</feature>
<evidence type="ECO:0000256" key="8">
    <source>
        <dbReference type="ARBA" id="ARBA00022692"/>
    </source>
</evidence>
<feature type="transmembrane region" description="Helical" evidence="13">
    <location>
        <begin position="166"/>
        <end position="185"/>
    </location>
</feature>
<keyword evidence="5" id="KW-0813">Transport</keyword>
<dbReference type="AlphaFoldDB" id="A0AA37IXB9"/>
<evidence type="ECO:0000256" key="3">
    <source>
        <dbReference type="ARBA" id="ARBA00010199"/>
    </source>
</evidence>
<keyword evidence="8 13" id="KW-0812">Transmembrane</keyword>
<accession>A0AA37IXB9</accession>
<feature type="transmembrane region" description="Helical" evidence="13">
    <location>
        <begin position="137"/>
        <end position="154"/>
    </location>
</feature>
<feature type="transmembrane region" description="Helical" evidence="13">
    <location>
        <begin position="410"/>
        <end position="430"/>
    </location>
</feature>
<comment type="caution">
    <text evidence="14">The sequence shown here is derived from an EMBL/GenBank/DDBJ whole genome shotgun (WGS) entry which is preliminary data.</text>
</comment>